<evidence type="ECO:0008006" key="3">
    <source>
        <dbReference type="Google" id="ProtNLM"/>
    </source>
</evidence>
<dbReference type="RefSeq" id="WP_308488635.1">
    <property type="nucleotide sequence ID" value="NZ_JAVFCB010000003.1"/>
</dbReference>
<comment type="caution">
    <text evidence="1">The sequence shown here is derived from an EMBL/GenBank/DDBJ whole genome shotgun (WGS) entry which is preliminary data.</text>
</comment>
<reference evidence="1 2" key="1">
    <citation type="submission" date="2023-08" db="EMBL/GenBank/DDBJ databases">
        <title>Microbacterium sp. nov., isolated from a waste landfill.</title>
        <authorList>
            <person name="Wen W."/>
        </authorList>
    </citation>
    <scope>NUCLEOTIDE SEQUENCE [LARGE SCALE GENOMIC DNA]</scope>
    <source>
        <strain evidence="1 2">ASV81</strain>
    </source>
</reference>
<keyword evidence="2" id="KW-1185">Reference proteome</keyword>
<protein>
    <recommendedName>
        <fullName evidence="3">Nucleotidyl transferase AbiEii toxin, Type IV TA system</fullName>
    </recommendedName>
</protein>
<dbReference type="EMBL" id="JAVFCB010000003">
    <property type="protein sequence ID" value="MDQ4213697.1"/>
    <property type="molecule type" value="Genomic_DNA"/>
</dbReference>
<evidence type="ECO:0000313" key="2">
    <source>
        <dbReference type="Proteomes" id="UP001230289"/>
    </source>
</evidence>
<gene>
    <name evidence="1" type="ORF">RBR11_07175</name>
</gene>
<proteinExistence type="predicted"/>
<evidence type="ECO:0000313" key="1">
    <source>
        <dbReference type="EMBL" id="MDQ4213697.1"/>
    </source>
</evidence>
<sequence length="219" mass="23937">MNHPDDTGHSKSPGQFEKLVRATPDTNMTPFLARKDIIDGIKEIADTLRDRGITGTLQLVGGAAIVLTVNANRRLTRDIDAALSPKAEIQQAARIVAARRHWPADWLNDDAAQFLPSGFGRPAEWVTLYQDATITIQAATHETLLAMKLHAAARRGAREAEDIADLLDRVGITSLDDAESLYGEFYPGDEFPPKTERLVESILTANRGSTAEPPLPNFS</sequence>
<organism evidence="1 2">
    <name type="scientific">Microbacterium capsulatum</name>
    <dbReference type="NCBI Taxonomy" id="3041921"/>
    <lineage>
        <taxon>Bacteria</taxon>
        <taxon>Bacillati</taxon>
        <taxon>Actinomycetota</taxon>
        <taxon>Actinomycetes</taxon>
        <taxon>Micrococcales</taxon>
        <taxon>Microbacteriaceae</taxon>
        <taxon>Microbacterium</taxon>
    </lineage>
</organism>
<name>A0ABU0XFL9_9MICO</name>
<accession>A0ABU0XFL9</accession>
<dbReference type="Proteomes" id="UP001230289">
    <property type="component" value="Unassembled WGS sequence"/>
</dbReference>